<name>A0A6M7ULA5_9HYPH</name>
<dbReference type="EMBL" id="CP033361">
    <property type="protein sequence ID" value="QKC77884.1"/>
    <property type="molecule type" value="Genomic_DNA"/>
</dbReference>
<sequence>MTRHGIIQHSAAGTQPPATDRRTSMVIINADTAAPSRVPGGPYPMEAQRSGLSASISALPGDAPAIADISRRSKSP</sequence>
<keyword evidence="3" id="KW-1185">Reference proteome</keyword>
<evidence type="ECO:0000313" key="2">
    <source>
        <dbReference type="EMBL" id="QKC77884.1"/>
    </source>
</evidence>
<feature type="region of interest" description="Disordered" evidence="1">
    <location>
        <begin position="1"/>
        <end position="21"/>
    </location>
</feature>
<protein>
    <submittedName>
        <fullName evidence="2">Uncharacterized protein</fullName>
    </submittedName>
</protein>
<gene>
    <name evidence="2" type="ORF">EB233_22265</name>
</gene>
<dbReference type="KEGG" id="merd:EB233_22265"/>
<evidence type="ECO:0000313" key="3">
    <source>
        <dbReference type="Proteomes" id="UP000503339"/>
    </source>
</evidence>
<evidence type="ECO:0000256" key="1">
    <source>
        <dbReference type="SAM" id="MobiDB-lite"/>
    </source>
</evidence>
<reference evidence="2 3" key="1">
    <citation type="submission" date="2018-10" db="EMBL/GenBank/DDBJ databases">
        <authorList>
            <person name="Perry B.J."/>
            <person name="Sullivan J.T."/>
            <person name="Murphy R.J.T."/>
            <person name="Ramsay J.P."/>
            <person name="Ronson C.W."/>
        </authorList>
    </citation>
    <scope>NUCLEOTIDE SEQUENCE [LARGE SCALE GENOMIC DNA]</scope>
    <source>
        <strain evidence="2 3">NZP2014</strain>
    </source>
</reference>
<feature type="region of interest" description="Disordered" evidence="1">
    <location>
        <begin position="33"/>
        <end position="76"/>
    </location>
</feature>
<organism evidence="2 3">
    <name type="scientific">Mesorhizobium erdmanii</name>
    <dbReference type="NCBI Taxonomy" id="1777866"/>
    <lineage>
        <taxon>Bacteria</taxon>
        <taxon>Pseudomonadati</taxon>
        <taxon>Pseudomonadota</taxon>
        <taxon>Alphaproteobacteria</taxon>
        <taxon>Hyphomicrobiales</taxon>
        <taxon>Phyllobacteriaceae</taxon>
        <taxon>Mesorhizobium</taxon>
    </lineage>
</organism>
<dbReference type="AlphaFoldDB" id="A0A6M7ULA5"/>
<dbReference type="Proteomes" id="UP000503339">
    <property type="component" value="Chromosome"/>
</dbReference>
<accession>A0A6M7ULA5</accession>
<proteinExistence type="predicted"/>